<sequence length="180" mass="20444">MAASRFPSELYSADKFVESAGTVLFRLSTREICILRLHLRDEYVLPKGRRNIGESRRSTAVRETIEETGVPCSLLPVNLACRACPTIETEQLPDEVRSYEGVCEPIAMQLRRLGEGDVKLVWWFVAAVNDGRPFGRHEDDKFDVEFCSYADAVQKLTFKDDREVVLKAIHLVSSTFETSR</sequence>
<dbReference type="Proteomes" id="UP000799439">
    <property type="component" value="Unassembled WGS sequence"/>
</dbReference>
<dbReference type="InterPro" id="IPR051325">
    <property type="entry name" value="Nudix_hydrolase_domain"/>
</dbReference>
<dbReference type="SUPFAM" id="SSF55811">
    <property type="entry name" value="Nudix"/>
    <property type="match status" value="1"/>
</dbReference>
<dbReference type="PROSITE" id="PS51462">
    <property type="entry name" value="NUDIX"/>
    <property type="match status" value="1"/>
</dbReference>
<dbReference type="AlphaFoldDB" id="A0A9P4J1V9"/>
<name>A0A9P4J1V9_9PEZI</name>
<dbReference type="OrthoDB" id="10259236at2759"/>
<accession>A0A9P4J1V9</accession>
<comment type="caution">
    <text evidence="3">The sequence shown here is derived from an EMBL/GenBank/DDBJ whole genome shotgun (WGS) entry which is preliminary data.</text>
</comment>
<gene>
    <name evidence="3" type="ORF">K461DRAFT_268881</name>
</gene>
<dbReference type="InterPro" id="IPR015797">
    <property type="entry name" value="NUDIX_hydrolase-like_dom_sf"/>
</dbReference>
<dbReference type="EMBL" id="ML996087">
    <property type="protein sequence ID" value="KAF2151750.1"/>
    <property type="molecule type" value="Genomic_DNA"/>
</dbReference>
<evidence type="ECO:0000313" key="3">
    <source>
        <dbReference type="EMBL" id="KAF2151750.1"/>
    </source>
</evidence>
<dbReference type="InterPro" id="IPR000086">
    <property type="entry name" value="NUDIX_hydrolase_dom"/>
</dbReference>
<dbReference type="GO" id="GO:0006167">
    <property type="term" value="P:AMP biosynthetic process"/>
    <property type="evidence" value="ECO:0007669"/>
    <property type="project" value="TreeGrafter"/>
</dbReference>
<dbReference type="PANTHER" id="PTHR21340:SF0">
    <property type="entry name" value="BIS(5'-NUCLEOSYL)-TETRAPHOSPHATASE [ASYMMETRICAL]"/>
    <property type="match status" value="1"/>
</dbReference>
<dbReference type="PANTHER" id="PTHR21340">
    <property type="entry name" value="DIADENOSINE 5,5-P1,P4-TETRAPHOSPHATE PYROPHOSPHOHYDROLASE MUTT"/>
    <property type="match status" value="1"/>
</dbReference>
<dbReference type="GO" id="GO:0004081">
    <property type="term" value="F:bis(5'-nucleosyl)-tetraphosphatase (asymmetrical) activity"/>
    <property type="evidence" value="ECO:0007669"/>
    <property type="project" value="TreeGrafter"/>
</dbReference>
<keyword evidence="1" id="KW-0378">Hydrolase</keyword>
<keyword evidence="4" id="KW-1185">Reference proteome</keyword>
<dbReference type="Gene3D" id="3.90.79.10">
    <property type="entry name" value="Nucleoside Triphosphate Pyrophosphohydrolase"/>
    <property type="match status" value="1"/>
</dbReference>
<dbReference type="InterPro" id="IPR020084">
    <property type="entry name" value="NUDIX_hydrolase_CS"/>
</dbReference>
<dbReference type="Pfam" id="PF00293">
    <property type="entry name" value="NUDIX"/>
    <property type="match status" value="1"/>
</dbReference>
<reference evidence="3" key="1">
    <citation type="journal article" date="2020" name="Stud. Mycol.">
        <title>101 Dothideomycetes genomes: a test case for predicting lifestyles and emergence of pathogens.</title>
        <authorList>
            <person name="Haridas S."/>
            <person name="Albert R."/>
            <person name="Binder M."/>
            <person name="Bloem J."/>
            <person name="Labutti K."/>
            <person name="Salamov A."/>
            <person name="Andreopoulos B."/>
            <person name="Baker S."/>
            <person name="Barry K."/>
            <person name="Bills G."/>
            <person name="Bluhm B."/>
            <person name="Cannon C."/>
            <person name="Castanera R."/>
            <person name="Culley D."/>
            <person name="Daum C."/>
            <person name="Ezra D."/>
            <person name="Gonzalez J."/>
            <person name="Henrissat B."/>
            <person name="Kuo A."/>
            <person name="Liang C."/>
            <person name="Lipzen A."/>
            <person name="Lutzoni F."/>
            <person name="Magnuson J."/>
            <person name="Mondo S."/>
            <person name="Nolan M."/>
            <person name="Ohm R."/>
            <person name="Pangilinan J."/>
            <person name="Park H.-J."/>
            <person name="Ramirez L."/>
            <person name="Alfaro M."/>
            <person name="Sun H."/>
            <person name="Tritt A."/>
            <person name="Yoshinaga Y."/>
            <person name="Zwiers L.-H."/>
            <person name="Turgeon B."/>
            <person name="Goodwin S."/>
            <person name="Spatafora J."/>
            <person name="Crous P."/>
            <person name="Grigoriev I."/>
        </authorList>
    </citation>
    <scope>NUCLEOTIDE SEQUENCE</scope>
    <source>
        <strain evidence="3">CBS 260.36</strain>
    </source>
</reference>
<dbReference type="PROSITE" id="PS00893">
    <property type="entry name" value="NUDIX_BOX"/>
    <property type="match status" value="1"/>
</dbReference>
<proteinExistence type="predicted"/>
<feature type="domain" description="Nudix hydrolase" evidence="2">
    <location>
        <begin position="15"/>
        <end position="170"/>
    </location>
</feature>
<organism evidence="3 4">
    <name type="scientific">Myriangium duriaei CBS 260.36</name>
    <dbReference type="NCBI Taxonomy" id="1168546"/>
    <lineage>
        <taxon>Eukaryota</taxon>
        <taxon>Fungi</taxon>
        <taxon>Dikarya</taxon>
        <taxon>Ascomycota</taxon>
        <taxon>Pezizomycotina</taxon>
        <taxon>Dothideomycetes</taxon>
        <taxon>Dothideomycetidae</taxon>
        <taxon>Myriangiales</taxon>
        <taxon>Myriangiaceae</taxon>
        <taxon>Myriangium</taxon>
    </lineage>
</organism>
<evidence type="ECO:0000313" key="4">
    <source>
        <dbReference type="Proteomes" id="UP000799439"/>
    </source>
</evidence>
<dbReference type="GO" id="GO:0006754">
    <property type="term" value="P:ATP biosynthetic process"/>
    <property type="evidence" value="ECO:0007669"/>
    <property type="project" value="TreeGrafter"/>
</dbReference>
<protein>
    <recommendedName>
        <fullName evidence="2">Nudix hydrolase domain-containing protein</fullName>
    </recommendedName>
</protein>
<evidence type="ECO:0000259" key="2">
    <source>
        <dbReference type="PROSITE" id="PS51462"/>
    </source>
</evidence>
<evidence type="ECO:0000256" key="1">
    <source>
        <dbReference type="ARBA" id="ARBA00022801"/>
    </source>
</evidence>